<feature type="transmembrane region" description="Helical" evidence="7">
    <location>
        <begin position="20"/>
        <end position="40"/>
    </location>
</feature>
<organism evidence="9 10">
    <name type="scientific">Bifidobacterium psychraerophilum</name>
    <dbReference type="NCBI Taxonomy" id="218140"/>
    <lineage>
        <taxon>Bacteria</taxon>
        <taxon>Bacillati</taxon>
        <taxon>Actinomycetota</taxon>
        <taxon>Actinomycetes</taxon>
        <taxon>Bifidobacteriales</taxon>
        <taxon>Bifidobacteriaceae</taxon>
        <taxon>Bifidobacterium</taxon>
    </lineage>
</organism>
<dbReference type="OrthoDB" id="5137249at2"/>
<evidence type="ECO:0000256" key="1">
    <source>
        <dbReference type="ARBA" id="ARBA00004651"/>
    </source>
</evidence>
<keyword evidence="10" id="KW-1185">Reference proteome</keyword>
<evidence type="ECO:0000256" key="6">
    <source>
        <dbReference type="SAM" id="MobiDB-lite"/>
    </source>
</evidence>
<dbReference type="PANTHER" id="PTHR30287:SF1">
    <property type="entry name" value="INNER MEMBRANE PROTEIN"/>
    <property type="match status" value="1"/>
</dbReference>
<dbReference type="AlphaFoldDB" id="A0A087CI18"/>
<protein>
    <submittedName>
        <fullName evidence="9">ABC-type antimicrobial peptide transporter, permease component</fullName>
    </submittedName>
</protein>
<feature type="transmembrane region" description="Helical" evidence="7">
    <location>
        <begin position="740"/>
        <end position="763"/>
    </location>
</feature>
<feature type="transmembrane region" description="Helical" evidence="7">
    <location>
        <begin position="499"/>
        <end position="519"/>
    </location>
</feature>
<evidence type="ECO:0000256" key="4">
    <source>
        <dbReference type="ARBA" id="ARBA00022989"/>
    </source>
</evidence>
<evidence type="ECO:0000256" key="7">
    <source>
        <dbReference type="SAM" id="Phobius"/>
    </source>
</evidence>
<dbReference type="GeneID" id="98299919"/>
<feature type="domain" description="ABC3 transporter permease C-terminal" evidence="8">
    <location>
        <begin position="747"/>
        <end position="852"/>
    </location>
</feature>
<feature type="transmembrane region" description="Helical" evidence="7">
    <location>
        <begin position="333"/>
        <end position="354"/>
    </location>
</feature>
<dbReference type="GO" id="GO:0005886">
    <property type="term" value="C:plasma membrane"/>
    <property type="evidence" value="ECO:0007669"/>
    <property type="project" value="UniProtKB-SubCell"/>
</dbReference>
<keyword evidence="4 7" id="KW-1133">Transmembrane helix</keyword>
<dbReference type="eggNOG" id="COG1511">
    <property type="taxonomic scope" value="Bacteria"/>
</dbReference>
<dbReference type="InterPro" id="IPR003838">
    <property type="entry name" value="ABC3_permease_C"/>
</dbReference>
<dbReference type="eggNOG" id="COG0577">
    <property type="taxonomic scope" value="Bacteria"/>
</dbReference>
<evidence type="ECO:0000256" key="2">
    <source>
        <dbReference type="ARBA" id="ARBA00022475"/>
    </source>
</evidence>
<name>A0A087CI18_9BIFI</name>
<feature type="region of interest" description="Disordered" evidence="6">
    <location>
        <begin position="254"/>
        <end position="298"/>
    </location>
</feature>
<proteinExistence type="predicted"/>
<dbReference type="PANTHER" id="PTHR30287">
    <property type="entry name" value="MEMBRANE COMPONENT OF PREDICTED ABC SUPERFAMILY METABOLITE UPTAKE TRANSPORTER"/>
    <property type="match status" value="1"/>
</dbReference>
<dbReference type="RefSeq" id="WP_051921622.1">
    <property type="nucleotide sequence ID" value="NZ_JGZI01000008.1"/>
</dbReference>
<sequence>MSSALLKDTWRTSVRNWKRFFSIVVITTLGVAVLTGIYAGCRDMLLSADRFYDAQGLFDIQVVSSAGLTDDDVTALSKVEGVQTVQAEMSASVNTDVAGTSKSATINRIGGQGLNKSYLQEGVLPSKSGQIAVTRQFIVDSGLHIGDTLDVTASDTDSSSGAASAQGEPVFPGSYTITAVVLDPSDIANPEGYSTGAFRSNDAESYAFFVSSSSMEGSLYTAISLRVSDAEQLDTFSDEYSAKVQQVVSRIEDSVAPERQRARERQLTAQVQEAQRQAAADSVSDATGRSSAEASDESLSIPTVQWHVQNRSSITTYSNLKSDLSSIESIGRAFPVVFLAVAILMSLTAMTRMVEEDRGLIGTYLGLGYGKIAIITRYVGFALAACLLGGVLGNIVGFVGIPVFLMQVLKGLYVIPDVSLSFDPAYGLGGVALFTVGVVVSTLLACRGETSLTPAQLMRPKSPKAGSRVFLERFTWVWGRMSFLNKVTVRNLFRFKSRLLMTVGGIAGCTALIVCGFAINDTVQTLGSKQYSDIDRYDLLSVAASDETAAAMKERLADDGKVKSSVEVRVGSAEMLNAEGNSESIQLIVVPDGQDIAPMVDLRPASQGLGRMFGFAKAPSERPRLTLGDDGILVAQSAANAMGISGNSTVSLRADGLDQQKVKVQAVFRNVIGSDVFISQSLYESSFGVKEAGFVTNAVMATLNGDEDSQISYAQRLVKSSDVASAISTADMERSFAFDLMSAVVALIVVLAGCLALVVLFTLASTNVSERVREMATLKVLGFTDREIHLYVNKEMLILTLLGTLLGLPLGRVVGGMLTGVLDMPGMFFEVEINWVSYVISAAATLFFAFIVQFSTNMVLNRIDPVGSLKSVE</sequence>
<evidence type="ECO:0000313" key="9">
    <source>
        <dbReference type="EMBL" id="KFI82918.1"/>
    </source>
</evidence>
<feature type="transmembrane region" description="Helical" evidence="7">
    <location>
        <begin position="375"/>
        <end position="405"/>
    </location>
</feature>
<keyword evidence="5 7" id="KW-0472">Membrane</keyword>
<evidence type="ECO:0000259" key="8">
    <source>
        <dbReference type="Pfam" id="PF02687"/>
    </source>
</evidence>
<feature type="transmembrane region" description="Helical" evidence="7">
    <location>
        <begin position="796"/>
        <end position="815"/>
    </location>
</feature>
<keyword evidence="3 7" id="KW-0812">Transmembrane</keyword>
<feature type="transmembrane region" description="Helical" evidence="7">
    <location>
        <begin position="835"/>
        <end position="854"/>
    </location>
</feature>
<feature type="compositionally biased region" description="Polar residues" evidence="6">
    <location>
        <begin position="284"/>
        <end position="298"/>
    </location>
</feature>
<dbReference type="Pfam" id="PF02687">
    <property type="entry name" value="FtsX"/>
    <property type="match status" value="2"/>
</dbReference>
<keyword evidence="2" id="KW-1003">Cell membrane</keyword>
<feature type="domain" description="ABC3 transporter permease C-terminal" evidence="8">
    <location>
        <begin position="333"/>
        <end position="443"/>
    </location>
</feature>
<dbReference type="STRING" id="218140.BPSY_0709"/>
<comment type="subcellular location">
    <subcellularLocation>
        <location evidence="1">Cell membrane</location>
        <topology evidence="1">Multi-pass membrane protein</topology>
    </subcellularLocation>
</comment>
<dbReference type="InterPro" id="IPR038766">
    <property type="entry name" value="Membrane_comp_ABC_pdt"/>
</dbReference>
<reference evidence="9 10" key="1">
    <citation type="submission" date="2014-03" db="EMBL/GenBank/DDBJ databases">
        <title>Genomics of Bifidobacteria.</title>
        <authorList>
            <person name="Ventura M."/>
            <person name="Milani C."/>
            <person name="Lugli G.A."/>
        </authorList>
    </citation>
    <scope>NUCLEOTIDE SEQUENCE [LARGE SCALE GENOMIC DNA]</scope>
    <source>
        <strain evidence="9 10">LMG 21775</strain>
    </source>
</reference>
<evidence type="ECO:0000313" key="10">
    <source>
        <dbReference type="Proteomes" id="UP000029050"/>
    </source>
</evidence>
<evidence type="ECO:0000256" key="5">
    <source>
        <dbReference type="ARBA" id="ARBA00023136"/>
    </source>
</evidence>
<feature type="compositionally biased region" description="Basic and acidic residues" evidence="6">
    <location>
        <begin position="254"/>
        <end position="266"/>
    </location>
</feature>
<feature type="transmembrane region" description="Helical" evidence="7">
    <location>
        <begin position="425"/>
        <end position="446"/>
    </location>
</feature>
<comment type="caution">
    <text evidence="9">The sequence shown here is derived from an EMBL/GenBank/DDBJ whole genome shotgun (WGS) entry which is preliminary data.</text>
</comment>
<evidence type="ECO:0000256" key="3">
    <source>
        <dbReference type="ARBA" id="ARBA00022692"/>
    </source>
</evidence>
<dbReference type="Proteomes" id="UP000029050">
    <property type="component" value="Unassembled WGS sequence"/>
</dbReference>
<feature type="compositionally biased region" description="Low complexity" evidence="6">
    <location>
        <begin position="269"/>
        <end position="280"/>
    </location>
</feature>
<dbReference type="EMBL" id="JGZI01000008">
    <property type="protein sequence ID" value="KFI82918.1"/>
    <property type="molecule type" value="Genomic_DNA"/>
</dbReference>
<gene>
    <name evidence="9" type="ORF">BPSY_0709</name>
</gene>
<accession>A0A087CI18</accession>